<name>V3ZW86_LOTGI</name>
<evidence type="ECO:0000259" key="1">
    <source>
        <dbReference type="Pfam" id="PF01408"/>
    </source>
</evidence>
<dbReference type="InterPro" id="IPR004104">
    <property type="entry name" value="Gfo/Idh/MocA-like_OxRdtase_C"/>
</dbReference>
<accession>V3ZW86</accession>
<dbReference type="InterPro" id="IPR036291">
    <property type="entry name" value="NAD(P)-bd_dom_sf"/>
</dbReference>
<dbReference type="Gene3D" id="3.40.50.720">
    <property type="entry name" value="NAD(P)-binding Rossmann-like Domain"/>
    <property type="match status" value="1"/>
</dbReference>
<dbReference type="AlphaFoldDB" id="V3ZW86"/>
<gene>
    <name evidence="3" type="ORF">LOTGIDRAFT_130783</name>
</gene>
<dbReference type="GO" id="GO:0000166">
    <property type="term" value="F:nucleotide binding"/>
    <property type="evidence" value="ECO:0007669"/>
    <property type="project" value="InterPro"/>
</dbReference>
<feature type="domain" description="Gfo/Idh/MocA-like oxidoreductase N-terminal" evidence="1">
    <location>
        <begin position="14"/>
        <end position="134"/>
    </location>
</feature>
<proteinExistence type="predicted"/>
<dbReference type="Proteomes" id="UP000030746">
    <property type="component" value="Unassembled WGS sequence"/>
</dbReference>
<organism evidence="3 4">
    <name type="scientific">Lottia gigantea</name>
    <name type="common">Giant owl limpet</name>
    <dbReference type="NCBI Taxonomy" id="225164"/>
    <lineage>
        <taxon>Eukaryota</taxon>
        <taxon>Metazoa</taxon>
        <taxon>Spiralia</taxon>
        <taxon>Lophotrochozoa</taxon>
        <taxon>Mollusca</taxon>
        <taxon>Gastropoda</taxon>
        <taxon>Patellogastropoda</taxon>
        <taxon>Lottioidea</taxon>
        <taxon>Lottiidae</taxon>
        <taxon>Lottia</taxon>
    </lineage>
</organism>
<evidence type="ECO:0000313" key="4">
    <source>
        <dbReference type="Proteomes" id="UP000030746"/>
    </source>
</evidence>
<dbReference type="PANTHER" id="PTHR43377:SF2">
    <property type="entry name" value="BINDING ROSSMANN FOLD OXIDOREDUCTASE, PUTATIVE (AFU_ORTHOLOGUE AFUA_4G00560)-RELATED"/>
    <property type="match status" value="1"/>
</dbReference>
<dbReference type="RefSeq" id="XP_009064136.1">
    <property type="nucleotide sequence ID" value="XM_009065888.1"/>
</dbReference>
<sequence length="365" mass="40960">MSNTVSKNKPLTAIVIGAGQRGKTYAGYAEHFPDKIKIVAVADPREFHANLLKTKHNIADKYVFKDWKEVIELEKFADCVIITTTDQLHKEPAVAFAKKGYHILLEKPMAVTAEDCIEIVKTVKENDVLLVVGHVLRYIMWSLKIKEIIDSGALGEIVNIQHTEPIGFWHFAHSFVRGNWHNEADSSCSLLAKCCHDIDLIYYWMGDLKCENVSSFGHLSHFTRENKPKDAAERCMDCPAHVENNCAYSAKRIYLDMVKSGHTGWPVNVVSDIPDIENLTKALKTGPYGKCVYQNDNDVMSQQVVNFQFTGGATATLTMIAFTKGICARATNIYGTKGELKFDDAKSNEIHVFDFLTGQTCKFML</sequence>
<dbReference type="OMA" id="NVCDDQF"/>
<keyword evidence="4" id="KW-1185">Reference proteome</keyword>
<dbReference type="EMBL" id="KB203301">
    <property type="protein sequence ID" value="ESO85221.1"/>
    <property type="molecule type" value="Genomic_DNA"/>
</dbReference>
<dbReference type="Pfam" id="PF01408">
    <property type="entry name" value="GFO_IDH_MocA"/>
    <property type="match status" value="1"/>
</dbReference>
<evidence type="ECO:0000259" key="2">
    <source>
        <dbReference type="Pfam" id="PF02894"/>
    </source>
</evidence>
<dbReference type="SUPFAM" id="SSF55347">
    <property type="entry name" value="Glyceraldehyde-3-phosphate dehydrogenase-like, C-terminal domain"/>
    <property type="match status" value="1"/>
</dbReference>
<dbReference type="Pfam" id="PF02894">
    <property type="entry name" value="GFO_IDH_MocA_C"/>
    <property type="match status" value="1"/>
</dbReference>
<dbReference type="OrthoDB" id="2129491at2759"/>
<dbReference type="STRING" id="225164.V3ZW86"/>
<protein>
    <recommendedName>
        <fullName evidence="5">Gfo/Idh/MocA-like oxidoreductase N-terminal domain-containing protein</fullName>
    </recommendedName>
</protein>
<dbReference type="KEGG" id="lgi:LOTGIDRAFT_130783"/>
<evidence type="ECO:0008006" key="5">
    <source>
        <dbReference type="Google" id="ProtNLM"/>
    </source>
</evidence>
<dbReference type="InterPro" id="IPR000683">
    <property type="entry name" value="Gfo/Idh/MocA-like_OxRdtase_N"/>
</dbReference>
<dbReference type="InterPro" id="IPR051450">
    <property type="entry name" value="Gfo/Idh/MocA_Oxidoreductases"/>
</dbReference>
<dbReference type="PANTHER" id="PTHR43377">
    <property type="entry name" value="BILIVERDIN REDUCTASE A"/>
    <property type="match status" value="1"/>
</dbReference>
<dbReference type="Gene3D" id="3.30.360.10">
    <property type="entry name" value="Dihydrodipicolinate Reductase, domain 2"/>
    <property type="match status" value="1"/>
</dbReference>
<reference evidence="3 4" key="1">
    <citation type="journal article" date="2013" name="Nature">
        <title>Insights into bilaterian evolution from three spiralian genomes.</title>
        <authorList>
            <person name="Simakov O."/>
            <person name="Marletaz F."/>
            <person name="Cho S.J."/>
            <person name="Edsinger-Gonzales E."/>
            <person name="Havlak P."/>
            <person name="Hellsten U."/>
            <person name="Kuo D.H."/>
            <person name="Larsson T."/>
            <person name="Lv J."/>
            <person name="Arendt D."/>
            <person name="Savage R."/>
            <person name="Osoegawa K."/>
            <person name="de Jong P."/>
            <person name="Grimwood J."/>
            <person name="Chapman J.A."/>
            <person name="Shapiro H."/>
            <person name="Aerts A."/>
            <person name="Otillar R.P."/>
            <person name="Terry A.Y."/>
            <person name="Boore J.L."/>
            <person name="Grigoriev I.V."/>
            <person name="Lindberg D.R."/>
            <person name="Seaver E.C."/>
            <person name="Weisblat D.A."/>
            <person name="Putnam N.H."/>
            <person name="Rokhsar D.S."/>
        </authorList>
    </citation>
    <scope>NUCLEOTIDE SEQUENCE [LARGE SCALE GENOMIC DNA]</scope>
</reference>
<dbReference type="HOGENOM" id="CLU_023194_4_0_1"/>
<dbReference type="GeneID" id="20233110"/>
<dbReference type="CTD" id="20233110"/>
<evidence type="ECO:0000313" key="3">
    <source>
        <dbReference type="EMBL" id="ESO85221.1"/>
    </source>
</evidence>
<dbReference type="SUPFAM" id="SSF51735">
    <property type="entry name" value="NAD(P)-binding Rossmann-fold domains"/>
    <property type="match status" value="1"/>
</dbReference>
<feature type="domain" description="Gfo/Idh/MocA-like oxidoreductase C-terminal" evidence="2">
    <location>
        <begin position="146"/>
        <end position="352"/>
    </location>
</feature>